<organism evidence="1 2">
    <name type="scientific">Pyrocoelia pectoralis</name>
    <dbReference type="NCBI Taxonomy" id="417401"/>
    <lineage>
        <taxon>Eukaryota</taxon>
        <taxon>Metazoa</taxon>
        <taxon>Ecdysozoa</taxon>
        <taxon>Arthropoda</taxon>
        <taxon>Hexapoda</taxon>
        <taxon>Insecta</taxon>
        <taxon>Pterygota</taxon>
        <taxon>Neoptera</taxon>
        <taxon>Endopterygota</taxon>
        <taxon>Coleoptera</taxon>
        <taxon>Polyphaga</taxon>
        <taxon>Elateriformia</taxon>
        <taxon>Elateroidea</taxon>
        <taxon>Lampyridae</taxon>
        <taxon>Lampyrinae</taxon>
        <taxon>Pyrocoelia</taxon>
    </lineage>
</organism>
<sequence>MRKGPSIAYRARRLAPDEQYISTYDPTWKSTSMKQNTPSMIMNEYQTFQRFIDDTCHQDHNLAQPQTLIKTPVIRSKKLANPNNEKEETKTLTTTLMQKSLQANKIQAT</sequence>
<name>A0AAN7ZI50_9COLE</name>
<dbReference type="AlphaFoldDB" id="A0AAN7ZI50"/>
<dbReference type="EMBL" id="JAVRBK010000007">
    <property type="protein sequence ID" value="KAK5641016.1"/>
    <property type="molecule type" value="Genomic_DNA"/>
</dbReference>
<keyword evidence="2" id="KW-1185">Reference proteome</keyword>
<evidence type="ECO:0000313" key="2">
    <source>
        <dbReference type="Proteomes" id="UP001329430"/>
    </source>
</evidence>
<accession>A0AAN7ZI50</accession>
<evidence type="ECO:0000313" key="1">
    <source>
        <dbReference type="EMBL" id="KAK5641016.1"/>
    </source>
</evidence>
<gene>
    <name evidence="1" type="ORF">RI129_009563</name>
</gene>
<proteinExistence type="predicted"/>
<protein>
    <submittedName>
        <fullName evidence="1">Uncharacterized protein</fullName>
    </submittedName>
</protein>
<comment type="caution">
    <text evidence="1">The sequence shown here is derived from an EMBL/GenBank/DDBJ whole genome shotgun (WGS) entry which is preliminary data.</text>
</comment>
<reference evidence="1 2" key="1">
    <citation type="journal article" date="2024" name="Insects">
        <title>An Improved Chromosome-Level Genome Assembly of the Firefly Pyrocoelia pectoralis.</title>
        <authorList>
            <person name="Fu X."/>
            <person name="Meyer-Rochow V.B."/>
            <person name="Ballantyne L."/>
            <person name="Zhu X."/>
        </authorList>
    </citation>
    <scope>NUCLEOTIDE SEQUENCE [LARGE SCALE GENOMIC DNA]</scope>
    <source>
        <strain evidence="1">XCY_ONT2</strain>
    </source>
</reference>
<dbReference type="Proteomes" id="UP001329430">
    <property type="component" value="Chromosome 7"/>
</dbReference>